<evidence type="ECO:0000313" key="2">
    <source>
        <dbReference type="EMBL" id="AVH86144.1"/>
    </source>
</evidence>
<organism evidence="2 3">
    <name type="scientific">Pseudomonas phage phiNV3</name>
    <dbReference type="NCBI Taxonomy" id="2079544"/>
    <lineage>
        <taxon>Viruses</taxon>
        <taxon>Duplodnaviria</taxon>
        <taxon>Heunggongvirae</taxon>
        <taxon>Uroviricota</taxon>
        <taxon>Caudoviricetes</taxon>
        <taxon>Autographivirales</taxon>
        <taxon>Autoscriptoviridae</taxon>
        <taxon>Krylovirinae</taxon>
        <taxon>Kirikabuvirus</taxon>
        <taxon>Kirikabuvirus NV3</taxon>
    </lineage>
</organism>
<feature type="region of interest" description="Disordered" evidence="1">
    <location>
        <begin position="1"/>
        <end position="22"/>
    </location>
</feature>
<reference evidence="2 3" key="1">
    <citation type="submission" date="2018-01" db="EMBL/GenBank/DDBJ databases">
        <title>Genome of phiNV3, a phiKMVvirus-like phage infecting Pseudomonas agarici.</title>
        <authorList>
            <person name="Storey N.H."/>
        </authorList>
    </citation>
    <scope>NUCLEOTIDE SEQUENCE [LARGE SCALE GENOMIC DNA]</scope>
</reference>
<dbReference type="EMBL" id="MG845683">
    <property type="protein sequence ID" value="AVH86144.1"/>
    <property type="molecule type" value="Genomic_DNA"/>
</dbReference>
<name>A0A2P0ZLM3_9CAUD</name>
<evidence type="ECO:0000256" key="1">
    <source>
        <dbReference type="SAM" id="MobiDB-lite"/>
    </source>
</evidence>
<sequence>MSYKDSAHKNLLMGVSQQAPQDRLPGQLSEQLNMISDPVTGLRRRPGTEFIKALIMLDLGDKPRPKVYHTDINNRSVVFLVFPHLGSLYVFDDQTGELLQSYQDQAYLKSASAQALRLVTMGDEVFIANTGIKPSKLPATAGKDPDRFGYFYIPAGQYAKDFTVTFTNSKTGSSYIATYTTPEGRGESDAQRTSVHAIAWQLYGKIYGRAAQKLPNDPTKDDPSRPAVTADPALQPIRDATIASGLSMGYVGLQLSDAWSLTVTSNTGSGFLRTSGDMTIRASDELPASLPTTADYPATSGGTAFMDGVIVAAGTSANLTYFRWDAGTGRWKEDAAYGDGTGFQNMPHRLRWDSEGWAFGMPEYLKRPAGDIDSNPDFNFLKSAGITGLATFQGRLVFLSNEYACMSASNDPLRWYRRSATALADDDPVEVAAQGTLTAPYQYGITYNKDLILFSRRYQAVIPGGGVITPRTASLSVTTTYEADMSAVPFAAGRSLYFATPRSLGFVGIHEMSPSPSTDSHYVADDVTSHIPSYIPGPAAYITGASTSGFLVTGSDVDPADRLTVYQYIWAGADKVQQAWHRWELHKQILGVYFSGDTMMCIVYGAGQVILMRLNLRALTGQAGLPAPRYDMQRKVVCGAEGRLAVDTAYYHSVAHDLRVYRVTPGVGQFLERRIFDPVEVVGDQTSIPVPEAEVGHEYIIGHGYESSMEPSPPVVRDYNGVPITTTRATLRGYRVSYKDTGEFEYKIGDSVRPGQWIDTTPLRLFSRRLDAGQPFVDTAVVPLPARVDMLTSSLVLRADGPYDMNISSLEYGYKHNLRYRRA</sequence>
<feature type="region of interest" description="Disordered" evidence="1">
    <location>
        <begin position="213"/>
        <end position="233"/>
    </location>
</feature>
<keyword evidence="3" id="KW-1185">Reference proteome</keyword>
<gene>
    <name evidence="2" type="ORF">phiNV3_p35</name>
</gene>
<dbReference type="InterPro" id="IPR058003">
    <property type="entry name" value="Phage_gp12"/>
</dbReference>
<proteinExistence type="predicted"/>
<dbReference type="Proteomes" id="UP000240855">
    <property type="component" value="Segment"/>
</dbReference>
<evidence type="ECO:0000313" key="3">
    <source>
        <dbReference type="Proteomes" id="UP000240855"/>
    </source>
</evidence>
<accession>A0A2P0ZLM3</accession>
<protein>
    <submittedName>
        <fullName evidence="2">Putative tail tubular protein B</fullName>
    </submittedName>
</protein>
<dbReference type="Pfam" id="PF25675">
    <property type="entry name" value="Phage_nozzle"/>
    <property type="match status" value="1"/>
</dbReference>